<reference evidence="1" key="1">
    <citation type="submission" date="2022-05" db="EMBL/GenBank/DDBJ databases">
        <title>Corynebacterium sp. TA-R-1 sp. nov., isolated from human feces.</title>
        <authorList>
            <person name="Shamsuzzaman M."/>
            <person name="Dahal R.H."/>
        </authorList>
    </citation>
    <scope>NUCLEOTIDE SEQUENCE</scope>
    <source>
        <strain evidence="1">TA-R-1</strain>
    </source>
</reference>
<sequence>MTSHHDNPWSDEAAPDNFYALTMKGSAPYPATGSRIEVRDENFNLLSVHWSAAAALGETGERLARGDKAAVYLARWDRIETDNDPLLKETS</sequence>
<keyword evidence="2" id="KW-1185">Reference proteome</keyword>
<dbReference type="Proteomes" id="UP001204000">
    <property type="component" value="Unassembled WGS sequence"/>
</dbReference>
<organism evidence="1 2">
    <name type="scientific">Corynebacterium stercoris</name>
    <dbReference type="NCBI Taxonomy" id="2943490"/>
    <lineage>
        <taxon>Bacteria</taxon>
        <taxon>Bacillati</taxon>
        <taxon>Actinomycetota</taxon>
        <taxon>Actinomycetes</taxon>
        <taxon>Mycobacteriales</taxon>
        <taxon>Corynebacteriaceae</taxon>
        <taxon>Corynebacterium</taxon>
    </lineage>
</organism>
<proteinExistence type="predicted"/>
<evidence type="ECO:0000313" key="2">
    <source>
        <dbReference type="Proteomes" id="UP001204000"/>
    </source>
</evidence>
<accession>A0ABT1G6F2</accession>
<protein>
    <submittedName>
        <fullName evidence="1">Uncharacterized protein</fullName>
    </submittedName>
</protein>
<gene>
    <name evidence="1" type="ORF">M5J20_10530</name>
</gene>
<name>A0ABT1G6F2_9CORY</name>
<comment type="caution">
    <text evidence="1">The sequence shown here is derived from an EMBL/GenBank/DDBJ whole genome shotgun (WGS) entry which is preliminary data.</text>
</comment>
<dbReference type="EMBL" id="JAMFTQ010000019">
    <property type="protein sequence ID" value="MCP1388608.1"/>
    <property type="molecule type" value="Genomic_DNA"/>
</dbReference>
<dbReference type="RefSeq" id="WP_253579369.1">
    <property type="nucleotide sequence ID" value="NZ_JAMFTQ010000019.1"/>
</dbReference>
<evidence type="ECO:0000313" key="1">
    <source>
        <dbReference type="EMBL" id="MCP1388608.1"/>
    </source>
</evidence>